<name>A0A2K1P795_9BACT</name>
<evidence type="ECO:0000259" key="7">
    <source>
        <dbReference type="Pfam" id="PF21566"/>
    </source>
</evidence>
<feature type="domain" description="Beta-N-acetylglucosaminidase C-terminal" evidence="7">
    <location>
        <begin position="350"/>
        <end position="470"/>
    </location>
</feature>
<evidence type="ECO:0000259" key="6">
    <source>
        <dbReference type="Pfam" id="PF00933"/>
    </source>
</evidence>
<proteinExistence type="inferred from homology"/>
<dbReference type="PANTHER" id="PTHR30480">
    <property type="entry name" value="BETA-HEXOSAMINIDASE-RELATED"/>
    <property type="match status" value="1"/>
</dbReference>
<comment type="caution">
    <text evidence="8">The sequence shown here is derived from an EMBL/GenBank/DDBJ whole genome shotgun (WGS) entry which is preliminary data.</text>
</comment>
<evidence type="ECO:0000256" key="2">
    <source>
        <dbReference type="ARBA" id="ARBA00005336"/>
    </source>
</evidence>
<dbReference type="Pfam" id="PF00933">
    <property type="entry name" value="Glyco_hydro_3"/>
    <property type="match status" value="1"/>
</dbReference>
<dbReference type="GO" id="GO:0005975">
    <property type="term" value="P:carbohydrate metabolic process"/>
    <property type="evidence" value="ECO:0007669"/>
    <property type="project" value="InterPro"/>
</dbReference>
<dbReference type="EMBL" id="AZRL01000001">
    <property type="protein sequence ID" value="PNR98587.1"/>
    <property type="molecule type" value="Genomic_DNA"/>
</dbReference>
<dbReference type="RefSeq" id="WP_211286700.1">
    <property type="nucleotide sequence ID" value="NZ_AZRL01000001.1"/>
</dbReference>
<dbReference type="Proteomes" id="UP000236434">
    <property type="component" value="Unassembled WGS sequence"/>
</dbReference>
<dbReference type="InterPro" id="IPR050226">
    <property type="entry name" value="NagZ_Beta-hexosaminidase"/>
</dbReference>
<protein>
    <recommendedName>
        <fullName evidence="3">beta-N-acetylhexosaminidase</fullName>
        <ecNumber evidence="3">3.2.1.52</ecNumber>
    </recommendedName>
</protein>
<dbReference type="AlphaFoldDB" id="A0A2K1P795"/>
<reference evidence="8 9" key="1">
    <citation type="submission" date="2013-12" db="EMBL/GenBank/DDBJ databases">
        <title>Comparative genomics of Petrotoga isolates.</title>
        <authorList>
            <person name="Nesbo C.L."/>
            <person name="Charchuk R."/>
            <person name="Chow K."/>
        </authorList>
    </citation>
    <scope>NUCLEOTIDE SEQUENCE [LARGE SCALE GENOMIC DNA]</scope>
    <source>
        <strain evidence="8 9">DSM 13574</strain>
    </source>
</reference>
<gene>
    <name evidence="8" type="ORF">X929_00145</name>
</gene>
<comment type="catalytic activity">
    <reaction evidence="1">
        <text>Hydrolysis of terminal non-reducing N-acetyl-D-hexosamine residues in N-acetyl-beta-D-hexosaminides.</text>
        <dbReference type="EC" id="3.2.1.52"/>
    </reaction>
</comment>
<dbReference type="InterPro" id="IPR017853">
    <property type="entry name" value="GH"/>
</dbReference>
<dbReference type="GO" id="GO:0004563">
    <property type="term" value="F:beta-N-acetylhexosaminidase activity"/>
    <property type="evidence" value="ECO:0007669"/>
    <property type="project" value="UniProtKB-EC"/>
</dbReference>
<keyword evidence="4 8" id="KW-0378">Hydrolase</keyword>
<evidence type="ECO:0000313" key="9">
    <source>
        <dbReference type="Proteomes" id="UP000236434"/>
    </source>
</evidence>
<dbReference type="SUPFAM" id="SSF51445">
    <property type="entry name" value="(Trans)glycosidases"/>
    <property type="match status" value="1"/>
</dbReference>
<dbReference type="PANTHER" id="PTHR30480:SF13">
    <property type="entry name" value="BETA-HEXOSAMINIDASE"/>
    <property type="match status" value="1"/>
</dbReference>
<feature type="domain" description="Glycoside hydrolase family 3 N-terminal" evidence="6">
    <location>
        <begin position="24"/>
        <end position="316"/>
    </location>
</feature>
<evidence type="ECO:0000256" key="5">
    <source>
        <dbReference type="ARBA" id="ARBA00023295"/>
    </source>
</evidence>
<evidence type="ECO:0000256" key="1">
    <source>
        <dbReference type="ARBA" id="ARBA00001231"/>
    </source>
</evidence>
<evidence type="ECO:0000256" key="4">
    <source>
        <dbReference type="ARBA" id="ARBA00022801"/>
    </source>
</evidence>
<dbReference type="GO" id="GO:0009254">
    <property type="term" value="P:peptidoglycan turnover"/>
    <property type="evidence" value="ECO:0007669"/>
    <property type="project" value="TreeGrafter"/>
</dbReference>
<organism evidence="8 9">
    <name type="scientific">Petrotoga olearia DSM 13574</name>
    <dbReference type="NCBI Taxonomy" id="1122955"/>
    <lineage>
        <taxon>Bacteria</taxon>
        <taxon>Thermotogati</taxon>
        <taxon>Thermotogota</taxon>
        <taxon>Thermotogae</taxon>
        <taxon>Petrotogales</taxon>
        <taxon>Petrotogaceae</taxon>
        <taxon>Petrotoga</taxon>
    </lineage>
</organism>
<accession>A0A2K1P795</accession>
<dbReference type="EC" id="3.2.1.52" evidence="3"/>
<comment type="similarity">
    <text evidence="2">Belongs to the glycosyl hydrolase 3 family.</text>
</comment>
<sequence>MNKDDLGKFFLLGFPKGIKNHHLDLIRRVRPAGVMLYPSNMENLNSLQINMERLYEIIDEGVKLFISSDHEGGQLETVPGIFPSPGNKAIGSTNNPKYAYDYGEYLGKVLKKNGFNMLFAPVLDVFAENASPVVGLRAYSNNEEIVSSCGNNFIKGLEKNKIIATCKHFPGHGKAVQDSHYEIPVITDICEKDIYPFEKAVELGTKSIMTAHILYPTYDEQNIATLSKSILKDFLRDKLKYKGIIISDALEMKAIHDNYSPKEIVNKFFSATGDILLVGDTDANFEPLYNELQKSFSNGEIEKDLMEESYKRILSLQDQYINTTYETRFLAQIAEKAIYTNIQNKLDVPNVTFVLPNGDPLSPADTSNKDYFEYKTLVKSMFESSKIITYDVKQGTTDTPLERSEVIISFVVDSSRFKNQLKMQKKLKDFSKEVIYIILRNENDLDNYQGEKYILTNSTKPISIYYALKSVLNLPK</sequence>
<dbReference type="Gene3D" id="3.20.20.300">
    <property type="entry name" value="Glycoside hydrolase, family 3, N-terminal domain"/>
    <property type="match status" value="1"/>
</dbReference>
<evidence type="ECO:0000313" key="8">
    <source>
        <dbReference type="EMBL" id="PNR98587.1"/>
    </source>
</evidence>
<dbReference type="InterPro" id="IPR049018">
    <property type="entry name" value="NagA_C"/>
</dbReference>
<keyword evidence="5" id="KW-0326">Glycosidase</keyword>
<evidence type="ECO:0000256" key="3">
    <source>
        <dbReference type="ARBA" id="ARBA00012663"/>
    </source>
</evidence>
<dbReference type="InterPro" id="IPR001764">
    <property type="entry name" value="Glyco_hydro_3_N"/>
</dbReference>
<dbReference type="Pfam" id="PF21566">
    <property type="entry name" value="NagA_C"/>
    <property type="match status" value="1"/>
</dbReference>
<dbReference type="InterPro" id="IPR036962">
    <property type="entry name" value="Glyco_hydro_3_N_sf"/>
</dbReference>